<proteinExistence type="predicted"/>
<evidence type="ECO:0000313" key="3">
    <source>
        <dbReference type="EMBL" id="TDY61689.1"/>
    </source>
</evidence>
<sequence length="334" mass="37468">MKMRTTIALVLAVLCLFTAFPGTAAARPVTLVDFSWDSVQIHNRIAAYIIEKGFGKETDFIFAESLPGMMGIERGDADFSMEGWVDNILEFWDKATASGKMVSLGTNFPDAPQGWYVPTYMIKGDEARGIKPVAPDLKSVADLPKYWELFKDPENPKKGRLLNGPAGWKVTSINEMKIRGYGLDKHYDAFSAGSETALSTAIKRAYDRGQPVLAYYWEPTWVMGLLDMTMLEEPPYDEKLWNDENLYACAIPSVRVLIVANAKFAEANPDIAAFLKNYSTTLEQNNKVLGFMFETKADTRQAAVWFLKNFEDVWTSWVSSDVAEKVTAALKEEK</sequence>
<dbReference type="CDD" id="cd13641">
    <property type="entry name" value="PBP2_HisX_like"/>
    <property type="match status" value="1"/>
</dbReference>
<dbReference type="GO" id="GO:0022857">
    <property type="term" value="F:transmembrane transporter activity"/>
    <property type="evidence" value="ECO:0007669"/>
    <property type="project" value="InterPro"/>
</dbReference>
<evidence type="ECO:0000259" key="2">
    <source>
        <dbReference type="Pfam" id="PF04069"/>
    </source>
</evidence>
<gene>
    <name evidence="3" type="ORF">C8D99_105102</name>
</gene>
<organism evidence="3 4">
    <name type="scientific">Aminivibrio pyruvatiphilus</name>
    <dbReference type="NCBI Taxonomy" id="1005740"/>
    <lineage>
        <taxon>Bacteria</taxon>
        <taxon>Thermotogati</taxon>
        <taxon>Synergistota</taxon>
        <taxon>Synergistia</taxon>
        <taxon>Synergistales</taxon>
        <taxon>Aminobacteriaceae</taxon>
        <taxon>Aminivibrio</taxon>
    </lineage>
</organism>
<evidence type="ECO:0000256" key="1">
    <source>
        <dbReference type="SAM" id="SignalP"/>
    </source>
</evidence>
<dbReference type="Gene3D" id="3.10.105.10">
    <property type="entry name" value="Dipeptide-binding Protein, Domain 3"/>
    <property type="match status" value="2"/>
</dbReference>
<feature type="chain" id="PRO_5020383304" evidence="1">
    <location>
        <begin position="25"/>
        <end position="334"/>
    </location>
</feature>
<dbReference type="Pfam" id="PF04069">
    <property type="entry name" value="OpuAC"/>
    <property type="match status" value="1"/>
</dbReference>
<protein>
    <submittedName>
        <fullName evidence="3">Glycine betaine/proline transport system substrate-binding protein</fullName>
    </submittedName>
</protein>
<dbReference type="GO" id="GO:0043190">
    <property type="term" value="C:ATP-binding cassette (ABC) transporter complex"/>
    <property type="evidence" value="ECO:0007669"/>
    <property type="project" value="InterPro"/>
</dbReference>
<dbReference type="EMBL" id="SORI01000005">
    <property type="protein sequence ID" value="TDY61689.1"/>
    <property type="molecule type" value="Genomic_DNA"/>
</dbReference>
<dbReference type="Proteomes" id="UP000295066">
    <property type="component" value="Unassembled WGS sequence"/>
</dbReference>
<dbReference type="SUPFAM" id="SSF53850">
    <property type="entry name" value="Periplasmic binding protein-like II"/>
    <property type="match status" value="1"/>
</dbReference>
<reference evidence="3 4" key="1">
    <citation type="submission" date="2019-03" db="EMBL/GenBank/DDBJ databases">
        <title>Genomic Encyclopedia of Type Strains, Phase IV (KMG-IV): sequencing the most valuable type-strain genomes for metagenomic binning, comparative biology and taxonomic classification.</title>
        <authorList>
            <person name="Goeker M."/>
        </authorList>
    </citation>
    <scope>NUCLEOTIDE SEQUENCE [LARGE SCALE GENOMIC DNA]</scope>
    <source>
        <strain evidence="3 4">DSM 25964</strain>
    </source>
</reference>
<dbReference type="RefSeq" id="WP_133957135.1">
    <property type="nucleotide sequence ID" value="NZ_SORI01000005.1"/>
</dbReference>
<dbReference type="InterPro" id="IPR007210">
    <property type="entry name" value="ABC_Gly_betaine_transp_sub-bd"/>
</dbReference>
<feature type="domain" description="ABC-type glycine betaine transport system substrate-binding" evidence="2">
    <location>
        <begin position="28"/>
        <end position="309"/>
    </location>
</feature>
<dbReference type="Gene3D" id="3.40.190.100">
    <property type="entry name" value="Glycine betaine-binding periplasmic protein, domain 2"/>
    <property type="match status" value="1"/>
</dbReference>
<dbReference type="OrthoDB" id="9801163at2"/>
<dbReference type="AlphaFoldDB" id="A0A4R8M838"/>
<keyword evidence="4" id="KW-1185">Reference proteome</keyword>
<keyword evidence="1" id="KW-0732">Signal</keyword>
<accession>A0A4R8M838</accession>
<evidence type="ECO:0000313" key="4">
    <source>
        <dbReference type="Proteomes" id="UP000295066"/>
    </source>
</evidence>
<comment type="caution">
    <text evidence="3">The sequence shown here is derived from an EMBL/GenBank/DDBJ whole genome shotgun (WGS) entry which is preliminary data.</text>
</comment>
<feature type="signal peptide" evidence="1">
    <location>
        <begin position="1"/>
        <end position="24"/>
    </location>
</feature>
<name>A0A4R8M838_9BACT</name>